<feature type="transmembrane region" description="Helical" evidence="1">
    <location>
        <begin position="32"/>
        <end position="55"/>
    </location>
</feature>
<dbReference type="HOGENOM" id="CLU_036378_1_0_0"/>
<evidence type="ECO:0008006" key="4">
    <source>
        <dbReference type="Google" id="ProtNLM"/>
    </source>
</evidence>
<accession>Q822P0</accession>
<dbReference type="Pfam" id="PF07146">
    <property type="entry name" value="DUF1389"/>
    <property type="match status" value="1"/>
</dbReference>
<name>Q822P0_CHLCV</name>
<dbReference type="STRING" id="227941.CCA_00639"/>
<dbReference type="KEGG" id="cca:CCA_00639"/>
<keyword evidence="3" id="KW-1185">Reference proteome</keyword>
<dbReference type="EMBL" id="AE015925">
    <property type="protein sequence ID" value="AAP05381.1"/>
    <property type="molecule type" value="Genomic_DNA"/>
</dbReference>
<keyword evidence="1" id="KW-1133">Transmembrane helix</keyword>
<feature type="transmembrane region" description="Helical" evidence="1">
    <location>
        <begin position="61"/>
        <end position="81"/>
    </location>
</feature>
<organism evidence="2 3">
    <name type="scientific">Chlamydia caviae (strain ATCC VR-813 / DSM 19441 / 03DC25 / GPIC)</name>
    <name type="common">Chlamydophila caviae</name>
    <dbReference type="NCBI Taxonomy" id="227941"/>
    <lineage>
        <taxon>Bacteria</taxon>
        <taxon>Pseudomonadati</taxon>
        <taxon>Chlamydiota</taxon>
        <taxon>Chlamydiia</taxon>
        <taxon>Chlamydiales</taxon>
        <taxon>Chlamydiaceae</taxon>
        <taxon>Chlamydia/Chlamydophila group</taxon>
        <taxon>Chlamydia</taxon>
    </lineage>
</organism>
<dbReference type="AlphaFoldDB" id="Q822P0"/>
<evidence type="ECO:0000313" key="3">
    <source>
        <dbReference type="Proteomes" id="UP000002193"/>
    </source>
</evidence>
<dbReference type="InterPro" id="IPR010792">
    <property type="entry name" value="DUF1389"/>
</dbReference>
<reference evidence="2 3" key="1">
    <citation type="journal article" date="2003" name="Nucleic Acids Res.">
        <title>Genome sequence of Chlamydophila caviae (Chlamydia psittaci GPIC): examining the role of niche-specific genes in the evolution of the Chlamydiaceae.</title>
        <authorList>
            <person name="Read T.D."/>
            <person name="Myers G.S.A."/>
            <person name="Brunham R.C."/>
            <person name="Nelson W.C."/>
            <person name="Paulsen I.T."/>
            <person name="Heidelberg J.F."/>
            <person name="Holtzapple E.K."/>
            <person name="Khouri H.M."/>
            <person name="Federova N.B."/>
            <person name="Carty H.A."/>
            <person name="Umayam L.A."/>
            <person name="Haft D.H."/>
            <person name="Peterson J.D."/>
            <person name="Beanan M.J."/>
            <person name="White O."/>
            <person name="Salzberg S.L."/>
            <person name="Hsia R.-C."/>
            <person name="McClarty G."/>
            <person name="Rank R.G."/>
            <person name="Bavoil P.M."/>
            <person name="Fraser C.M."/>
        </authorList>
    </citation>
    <scope>NUCLEOTIDE SEQUENCE [LARGE SCALE GENOMIC DNA]</scope>
    <source>
        <strain evidence="3">ATCC VR-813 / DSM 19441 / 03DC25 / GPIC</strain>
    </source>
</reference>
<gene>
    <name evidence="2" type="ordered locus">CCA_00639</name>
</gene>
<sequence length="556" mass="62680">MGCHSTFFFCVKSSLIDDCSCSSVSQRLYKQALVISGVFCAIVSFVLASVIFSGISGPVMILGLVISLVLCGALLISALYYSRHPYVIITPIVDSGTNGSISSSTEESSSLDESIEVSATSVSVLDSTIDDRESSDDDFVLAETPESYSETIAASMLDSSTVGEEFFDEESTSILNAAFNLSSSIVSDDSIKEEDSLEIDLDLSWLYDSQLVIDAEATVDATSYVGEMTSLPKGFLSIVAKNYPRIIYQICIQEFLTIQELRLLIDGLIESRKLENYPENLRMKLQSSRLSIMEFDCRDIELQPLDEILLKECPFYFLDKLIALGDRELPIAERISPAVYWTSRLGFVSQINTIVIPSVWILSRVTTREEYKMMLDHSKNNTWEQTRDLISHLQNCLKVYLDNEYQPSFSCTKSSVGWDLGTSSWLLYLCKHGVSWEQLQLFTKIDSRSVNFLYEIEQQSRGGHLARNIVSVFAYINEKKENFDPNIALFTWEEWIEDQSESSRRGERWRAHESTIKLLNAKRNELEALKETPFGCEELSGVPRYTYDSCTGAMEV</sequence>
<proteinExistence type="predicted"/>
<keyword evidence="1" id="KW-0812">Transmembrane</keyword>
<protein>
    <recommendedName>
        <fullName evidence="4">DUF1389 domain-containing protein</fullName>
    </recommendedName>
</protein>
<dbReference type="Proteomes" id="UP000002193">
    <property type="component" value="Chromosome"/>
</dbReference>
<evidence type="ECO:0000256" key="1">
    <source>
        <dbReference type="SAM" id="Phobius"/>
    </source>
</evidence>
<evidence type="ECO:0000313" key="2">
    <source>
        <dbReference type="EMBL" id="AAP05381.1"/>
    </source>
</evidence>
<keyword evidence="1" id="KW-0472">Membrane</keyword>